<accession>A0ABX1P0K1</accession>
<sequence>MQSKQCAGCGKLFHPRPQTPRQSYCASAACQRERRRRWQLARRQSDPEYRENQARAQAAWAAQHPDYWREYRRSHPAYSDRNRRQQQARDARRAARVLAKMNVWTRETPVPSGIYRLSPATRDDLAKMDAWMVRITAVSSPYAPSG</sequence>
<evidence type="ECO:0000313" key="2">
    <source>
        <dbReference type="EMBL" id="NMG17796.1"/>
    </source>
</evidence>
<feature type="region of interest" description="Disordered" evidence="1">
    <location>
        <begin position="72"/>
        <end position="94"/>
    </location>
</feature>
<evidence type="ECO:0000313" key="3">
    <source>
        <dbReference type="Proteomes" id="UP000633943"/>
    </source>
</evidence>
<dbReference type="Proteomes" id="UP000633943">
    <property type="component" value="Unassembled WGS sequence"/>
</dbReference>
<comment type="caution">
    <text evidence="2">The sequence shown here is derived from an EMBL/GenBank/DDBJ whole genome shotgun (WGS) entry which is preliminary data.</text>
</comment>
<name>A0ABX1P0K1_9RHOO</name>
<feature type="compositionally biased region" description="Basic and acidic residues" evidence="1">
    <location>
        <begin position="72"/>
        <end position="93"/>
    </location>
</feature>
<protein>
    <submittedName>
        <fullName evidence="2">Uncharacterized protein</fullName>
    </submittedName>
</protein>
<proteinExistence type="predicted"/>
<dbReference type="RefSeq" id="WP_169204273.1">
    <property type="nucleotide sequence ID" value="NZ_CP059467.1"/>
</dbReference>
<organism evidence="2 3">
    <name type="scientific">Aromatoleum bremense</name>
    <dbReference type="NCBI Taxonomy" id="76115"/>
    <lineage>
        <taxon>Bacteria</taxon>
        <taxon>Pseudomonadati</taxon>
        <taxon>Pseudomonadota</taxon>
        <taxon>Betaproteobacteria</taxon>
        <taxon>Rhodocyclales</taxon>
        <taxon>Rhodocyclaceae</taxon>
        <taxon>Aromatoleum</taxon>
    </lineage>
</organism>
<reference evidence="2 3" key="1">
    <citation type="submission" date="2019-12" db="EMBL/GenBank/DDBJ databases">
        <title>Comparative genomics gives insights into the taxonomy of the Azoarcus-Aromatoleum group and reveals separate origins of nif in the plant-associated Azoarcus and non-plant-associated Aromatoleum sub-groups.</title>
        <authorList>
            <person name="Lafos M."/>
            <person name="Maluk M."/>
            <person name="Batista M."/>
            <person name="Junghare M."/>
            <person name="Carmona M."/>
            <person name="Faoro H."/>
            <person name="Cruz L.M."/>
            <person name="Battistoni F."/>
            <person name="De Souza E."/>
            <person name="Pedrosa F."/>
            <person name="Chen W.-M."/>
            <person name="Poole P.S."/>
            <person name="Dixon R.A."/>
            <person name="James E.K."/>
        </authorList>
    </citation>
    <scope>NUCLEOTIDE SEQUENCE [LARGE SCALE GENOMIC DNA]</scope>
    <source>
        <strain evidence="2 3">PbN1</strain>
    </source>
</reference>
<evidence type="ECO:0000256" key="1">
    <source>
        <dbReference type="SAM" id="MobiDB-lite"/>
    </source>
</evidence>
<gene>
    <name evidence="2" type="ORF">GPA24_20175</name>
</gene>
<keyword evidence="3" id="KW-1185">Reference proteome</keyword>
<feature type="region of interest" description="Disordered" evidence="1">
    <location>
        <begin position="1"/>
        <end position="21"/>
    </location>
</feature>
<dbReference type="EMBL" id="WTVP01000120">
    <property type="protein sequence ID" value="NMG17796.1"/>
    <property type="molecule type" value="Genomic_DNA"/>
</dbReference>